<reference evidence="2" key="1">
    <citation type="submission" date="2016-01" db="EMBL/GenBank/DDBJ databases">
        <authorList>
            <person name="Regsiter A."/>
            <person name="william w."/>
        </authorList>
    </citation>
    <scope>NUCLEOTIDE SEQUENCE [LARGE SCALE GENOMIC DNA]</scope>
    <source>
        <strain evidence="2">CFBP 6623</strain>
    </source>
</reference>
<dbReference type="Proteomes" id="UP000191988">
    <property type="component" value="Unassembled WGS sequence"/>
</dbReference>
<evidence type="ECO:0000313" key="1">
    <source>
        <dbReference type="EMBL" id="CUX64792.1"/>
    </source>
</evidence>
<proteinExistence type="predicted"/>
<gene>
    <name evidence="1" type="ORF">AGR3A_pa50014</name>
</gene>
<name>A0A1S7S926_9HYPH</name>
<keyword evidence="2" id="KW-1185">Reference proteome</keyword>
<evidence type="ECO:0000313" key="2">
    <source>
        <dbReference type="Proteomes" id="UP000191988"/>
    </source>
</evidence>
<dbReference type="AlphaFoldDB" id="A0A1S7S926"/>
<dbReference type="EMBL" id="FBWK01000069">
    <property type="protein sequence ID" value="CUX64792.1"/>
    <property type="molecule type" value="Genomic_DNA"/>
</dbReference>
<accession>A0A1S7S926</accession>
<organism evidence="1 2">
    <name type="scientific">Agrobacterium tomkonis CFBP 6623</name>
    <dbReference type="NCBI Taxonomy" id="1183432"/>
    <lineage>
        <taxon>Bacteria</taxon>
        <taxon>Pseudomonadati</taxon>
        <taxon>Pseudomonadota</taxon>
        <taxon>Alphaproteobacteria</taxon>
        <taxon>Hyphomicrobiales</taxon>
        <taxon>Rhizobiaceae</taxon>
        <taxon>Rhizobium/Agrobacterium group</taxon>
        <taxon>Agrobacterium</taxon>
        <taxon>Agrobacterium tumefaciens complex</taxon>
    </lineage>
</organism>
<sequence>MRSQSIKSLLAALVEPNNIETGGWGPVQIGVGAVRAGWDIYSGHYRLTIPSHGLGGRLNGF</sequence>
<protein>
    <submittedName>
        <fullName evidence="1">Uncharacterized protein</fullName>
    </submittedName>
</protein>